<accession>A0A0N5CMX5</accession>
<dbReference type="AlphaFoldDB" id="A0A0N5CMX5"/>
<dbReference type="Proteomes" id="UP000276776">
    <property type="component" value="Unassembled WGS sequence"/>
</dbReference>
<dbReference type="OMA" id="ERTDMKM"/>
<name>A0A0N5CMX5_THECL</name>
<reference evidence="3" key="1">
    <citation type="submission" date="2017-02" db="UniProtKB">
        <authorList>
            <consortium name="WormBaseParasite"/>
        </authorList>
    </citation>
    <scope>IDENTIFICATION</scope>
</reference>
<dbReference type="OrthoDB" id="5845946at2759"/>
<sequence length="130" mass="15070">MRTKALSVSDIHLLTMKTENMLALLIIAGFCSTTAHLYKGGEWIPPRTITNLVPQPKFDMSSPECIPYREPCGFYSFNFNNTPSLSWAKSWCRCDKNHTCTYERTDMKMRIYRLSCTPIRKQKIKLEPNV</sequence>
<keyword evidence="2" id="KW-1185">Reference proteome</keyword>
<gene>
    <name evidence="1" type="ORF">TCLT_LOCUS1517</name>
</gene>
<dbReference type="WBParaSite" id="TCLT_0000151601-mRNA-1">
    <property type="protein sequence ID" value="TCLT_0000151601-mRNA-1"/>
    <property type="gene ID" value="TCLT_0000151601"/>
</dbReference>
<dbReference type="EMBL" id="UYYF01000201">
    <property type="protein sequence ID" value="VDM97003.1"/>
    <property type="molecule type" value="Genomic_DNA"/>
</dbReference>
<evidence type="ECO:0000313" key="2">
    <source>
        <dbReference type="Proteomes" id="UP000276776"/>
    </source>
</evidence>
<evidence type="ECO:0000313" key="3">
    <source>
        <dbReference type="WBParaSite" id="TCLT_0000151601-mRNA-1"/>
    </source>
</evidence>
<proteinExistence type="predicted"/>
<evidence type="ECO:0000313" key="1">
    <source>
        <dbReference type="EMBL" id="VDM97003.1"/>
    </source>
</evidence>
<organism evidence="3">
    <name type="scientific">Thelazia callipaeda</name>
    <name type="common">Oriental eyeworm</name>
    <name type="synonym">Parasitic nematode</name>
    <dbReference type="NCBI Taxonomy" id="103827"/>
    <lineage>
        <taxon>Eukaryota</taxon>
        <taxon>Metazoa</taxon>
        <taxon>Ecdysozoa</taxon>
        <taxon>Nematoda</taxon>
        <taxon>Chromadorea</taxon>
        <taxon>Rhabditida</taxon>
        <taxon>Spirurina</taxon>
        <taxon>Spiruromorpha</taxon>
        <taxon>Thelazioidea</taxon>
        <taxon>Thelaziidae</taxon>
        <taxon>Thelazia</taxon>
    </lineage>
</organism>
<reference evidence="1 2" key="2">
    <citation type="submission" date="2018-11" db="EMBL/GenBank/DDBJ databases">
        <authorList>
            <consortium name="Pathogen Informatics"/>
        </authorList>
    </citation>
    <scope>NUCLEOTIDE SEQUENCE [LARGE SCALE GENOMIC DNA]</scope>
</reference>
<protein>
    <submittedName>
        <fullName evidence="3">Secreted protein</fullName>
    </submittedName>
</protein>